<dbReference type="SMART" id="SM01012">
    <property type="entry name" value="ANTAR"/>
    <property type="match status" value="1"/>
</dbReference>
<keyword evidence="7" id="KW-1185">Reference proteome</keyword>
<dbReference type="GO" id="GO:0016301">
    <property type="term" value="F:kinase activity"/>
    <property type="evidence" value="ECO:0007669"/>
    <property type="project" value="UniProtKB-KW"/>
</dbReference>
<dbReference type="PROSITE" id="PS50921">
    <property type="entry name" value="ANTAR"/>
    <property type="match status" value="1"/>
</dbReference>
<dbReference type="InterPro" id="IPR029016">
    <property type="entry name" value="GAF-like_dom_sf"/>
</dbReference>
<dbReference type="SUPFAM" id="SSF52172">
    <property type="entry name" value="CheY-like"/>
    <property type="match status" value="1"/>
</dbReference>
<dbReference type="GO" id="GO:0003723">
    <property type="term" value="F:RNA binding"/>
    <property type="evidence" value="ECO:0007669"/>
    <property type="project" value="InterPro"/>
</dbReference>
<evidence type="ECO:0000313" key="7">
    <source>
        <dbReference type="Proteomes" id="UP000655366"/>
    </source>
</evidence>
<dbReference type="InterPro" id="IPR036388">
    <property type="entry name" value="WH-like_DNA-bd_sf"/>
</dbReference>
<comment type="caution">
    <text evidence="6">The sequence shown here is derived from an EMBL/GenBank/DDBJ whole genome shotgun (WGS) entry which is preliminary data.</text>
</comment>
<sequence length="289" mass="31741">MLIGTKRRRLLQDLRETRPRIPGRLATFGVGRHNRNGKDNVAIDATARTSTPESSIGEYLHTLILQSEDIDAFLNGLACHAAQILSSADDEVLCGITLLRDRKAGTVASSSDRARHMDEIQYSFGDGPCMTASRDQVTVHVPDLETENRWPEYSATVHQSGMRSILAIPFNLEGDAKAALNLYSARAGKFDARVQETVQRYTREVTTTLQLGLRFAQHIDTASNLKSALESRTIIDLAVGIIMAQNRCSQETAVGILKSASSARNLKLRDVATALVQSINQEAAHTHFD</sequence>
<evidence type="ECO:0000256" key="3">
    <source>
        <dbReference type="ARBA" id="ARBA00023015"/>
    </source>
</evidence>
<protein>
    <submittedName>
        <fullName evidence="6">GAF and ANTAR domain-containing protein</fullName>
    </submittedName>
</protein>
<dbReference type="InterPro" id="IPR005561">
    <property type="entry name" value="ANTAR"/>
</dbReference>
<dbReference type="Pfam" id="PF13185">
    <property type="entry name" value="GAF_2"/>
    <property type="match status" value="1"/>
</dbReference>
<dbReference type="EMBL" id="JADNYM010000017">
    <property type="protein sequence ID" value="MBG0740465.1"/>
    <property type="molecule type" value="Genomic_DNA"/>
</dbReference>
<dbReference type="InterPro" id="IPR011006">
    <property type="entry name" value="CheY-like_superfamily"/>
</dbReference>
<proteinExistence type="predicted"/>
<keyword evidence="3" id="KW-0805">Transcription regulation</keyword>
<dbReference type="InterPro" id="IPR003018">
    <property type="entry name" value="GAF"/>
</dbReference>
<evidence type="ECO:0000256" key="1">
    <source>
        <dbReference type="ARBA" id="ARBA00022679"/>
    </source>
</evidence>
<feature type="domain" description="ANTAR" evidence="5">
    <location>
        <begin position="215"/>
        <end position="276"/>
    </location>
</feature>
<dbReference type="Gene3D" id="1.10.10.10">
    <property type="entry name" value="Winged helix-like DNA-binding domain superfamily/Winged helix DNA-binding domain"/>
    <property type="match status" value="1"/>
</dbReference>
<dbReference type="AlphaFoldDB" id="A0A931CQD3"/>
<keyword evidence="4" id="KW-0804">Transcription</keyword>
<keyword evidence="2" id="KW-0418">Kinase</keyword>
<dbReference type="Proteomes" id="UP000655366">
    <property type="component" value="Unassembled WGS sequence"/>
</dbReference>
<dbReference type="Pfam" id="PF03861">
    <property type="entry name" value="ANTAR"/>
    <property type="match status" value="1"/>
</dbReference>
<name>A0A931CQD3_9MICC</name>
<evidence type="ECO:0000259" key="5">
    <source>
        <dbReference type="PROSITE" id="PS50921"/>
    </source>
</evidence>
<organism evidence="6 7">
    <name type="scientific">Arthrobacter terrae</name>
    <dbReference type="NCBI Taxonomy" id="2935737"/>
    <lineage>
        <taxon>Bacteria</taxon>
        <taxon>Bacillati</taxon>
        <taxon>Actinomycetota</taxon>
        <taxon>Actinomycetes</taxon>
        <taxon>Micrococcales</taxon>
        <taxon>Micrococcaceae</taxon>
        <taxon>Arthrobacter</taxon>
    </lineage>
</organism>
<dbReference type="Gene3D" id="3.30.450.40">
    <property type="match status" value="1"/>
</dbReference>
<evidence type="ECO:0000313" key="6">
    <source>
        <dbReference type="EMBL" id="MBG0740465.1"/>
    </source>
</evidence>
<keyword evidence="1" id="KW-0808">Transferase</keyword>
<evidence type="ECO:0000256" key="4">
    <source>
        <dbReference type="ARBA" id="ARBA00023163"/>
    </source>
</evidence>
<dbReference type="SUPFAM" id="SSF55781">
    <property type="entry name" value="GAF domain-like"/>
    <property type="match status" value="1"/>
</dbReference>
<accession>A0A931CQD3</accession>
<gene>
    <name evidence="6" type="ORF">IV500_13850</name>
</gene>
<evidence type="ECO:0000256" key="2">
    <source>
        <dbReference type="ARBA" id="ARBA00022777"/>
    </source>
</evidence>
<reference evidence="6 7" key="1">
    <citation type="submission" date="2020-11" db="EMBL/GenBank/DDBJ databases">
        <title>Arthrobacter antarcticus sp. nov., isolated from Antarctic Soil.</title>
        <authorList>
            <person name="Li J."/>
        </authorList>
    </citation>
    <scope>NUCLEOTIDE SEQUENCE [LARGE SCALE GENOMIC DNA]</scope>
    <source>
        <strain evidence="6 7">Z1-20</strain>
    </source>
</reference>
<dbReference type="RefSeq" id="WP_196397395.1">
    <property type="nucleotide sequence ID" value="NZ_JADNYM010000017.1"/>
</dbReference>